<feature type="region of interest" description="Disordered" evidence="5">
    <location>
        <begin position="129"/>
        <end position="166"/>
    </location>
</feature>
<dbReference type="AlphaFoldDB" id="A0A1Q3B9D8"/>
<evidence type="ECO:0000256" key="1">
    <source>
        <dbReference type="ARBA" id="ARBA00004123"/>
    </source>
</evidence>
<evidence type="ECO:0000256" key="3">
    <source>
        <dbReference type="ARBA" id="ARBA00023242"/>
    </source>
</evidence>
<dbReference type="Proteomes" id="UP000187406">
    <property type="component" value="Unassembled WGS sequence"/>
</dbReference>
<gene>
    <name evidence="7" type="ORF">CFOL_v3_07911</name>
</gene>
<feature type="region of interest" description="Disordered" evidence="5">
    <location>
        <begin position="1"/>
        <end position="55"/>
    </location>
</feature>
<feature type="compositionally biased region" description="Basic and acidic residues" evidence="5">
    <location>
        <begin position="193"/>
        <end position="202"/>
    </location>
</feature>
<feature type="domain" description="Tify" evidence="6">
    <location>
        <begin position="293"/>
        <end position="326"/>
    </location>
</feature>
<dbReference type="EMBL" id="BDDD01000345">
    <property type="protein sequence ID" value="GAV64393.1"/>
    <property type="molecule type" value="Genomic_DNA"/>
</dbReference>
<comment type="subcellular location">
    <subcellularLocation>
        <location evidence="1 4">Nucleus</location>
    </subcellularLocation>
</comment>
<sequence length="334" mass="36726">MAEAKKDQVDQAKISKMPKENDKNPPHLLQRFSQDKTTKQSHQLSIPKEPEQPDLNLKLSLGGVYNEINTKYKPLTISSPIIGLMTVDEQSDGAPLPSSLLSLSRCSSLPVEKQQEQKKVTVEELQAIKRMEKDKKMPMEEQRSDKGTNEKENFPLPDGLPSSPSKVASWAAASAAKSRAFCRAMERIKADNQLHKARKEAAAVKGSSSSKSLSEPKGSMPVVNSRMRENGKPVKPAKTKPEDPSKKAKVSNGIMQWNGMDLIKQMPCVTTTGDGPDGCRVEGFLYRYMKGQVSIVCVCHGSFLSPAEFVKHAGGKDAANPMKHINVCPASFYF</sequence>
<feature type="compositionally biased region" description="Low complexity" evidence="5">
    <location>
        <begin position="205"/>
        <end position="219"/>
    </location>
</feature>
<dbReference type="GO" id="GO:0045892">
    <property type="term" value="P:negative regulation of DNA-templated transcription"/>
    <property type="evidence" value="ECO:0007669"/>
    <property type="project" value="TreeGrafter"/>
</dbReference>
<comment type="caution">
    <text evidence="7">The sequence shown here is derived from an EMBL/GenBank/DDBJ whole genome shotgun (WGS) entry which is preliminary data.</text>
</comment>
<keyword evidence="3 4" id="KW-0539">Nucleus</keyword>
<dbReference type="OrthoDB" id="667358at2759"/>
<name>A0A1Q3B9D8_CEPFO</name>
<dbReference type="PANTHER" id="PTHR31413">
    <property type="entry name" value="AFP HOMOLOG 2"/>
    <property type="match status" value="1"/>
</dbReference>
<feature type="compositionally biased region" description="Basic and acidic residues" evidence="5">
    <location>
        <begin position="129"/>
        <end position="153"/>
    </location>
</feature>
<dbReference type="InterPro" id="IPR032308">
    <property type="entry name" value="TDBD"/>
</dbReference>
<comment type="function">
    <text evidence="4">Acts as a negative regulator of abscisic acid (ABA) response.</text>
</comment>
<evidence type="ECO:0000256" key="5">
    <source>
        <dbReference type="SAM" id="MobiDB-lite"/>
    </source>
</evidence>
<accession>A0A1Q3B9D8</accession>
<evidence type="ECO:0000256" key="2">
    <source>
        <dbReference type="ARBA" id="ARBA00006081"/>
    </source>
</evidence>
<feature type="compositionally biased region" description="Basic and acidic residues" evidence="5">
    <location>
        <begin position="1"/>
        <end position="10"/>
    </location>
</feature>
<dbReference type="GO" id="GO:0005634">
    <property type="term" value="C:nucleus"/>
    <property type="evidence" value="ECO:0007669"/>
    <property type="project" value="UniProtKB-SubCell"/>
</dbReference>
<dbReference type="InParanoid" id="A0A1Q3B9D8"/>
<dbReference type="Pfam" id="PF16135">
    <property type="entry name" value="TDBD"/>
    <property type="match status" value="1"/>
</dbReference>
<protein>
    <recommendedName>
        <fullName evidence="4">Ninja-family protein</fullName>
    </recommendedName>
    <alternativeName>
        <fullName evidence="4">ABI-binding protein</fullName>
    </alternativeName>
</protein>
<evidence type="ECO:0000313" key="8">
    <source>
        <dbReference type="Proteomes" id="UP000187406"/>
    </source>
</evidence>
<feature type="region of interest" description="Disordered" evidence="5">
    <location>
        <begin position="193"/>
        <end position="249"/>
    </location>
</feature>
<comment type="similarity">
    <text evidence="2 4">Belongs to the Ninja family.</text>
</comment>
<dbReference type="InterPro" id="IPR031307">
    <property type="entry name" value="Ninja_fam"/>
</dbReference>
<dbReference type="STRING" id="3775.A0A1Q3B9D8"/>
<dbReference type="GO" id="GO:0007165">
    <property type="term" value="P:signal transduction"/>
    <property type="evidence" value="ECO:0007669"/>
    <property type="project" value="InterPro"/>
</dbReference>
<proteinExistence type="inferred from homology"/>
<dbReference type="PANTHER" id="PTHR31413:SF43">
    <property type="entry name" value="NINJA-FAMILY PROTEIN"/>
    <property type="match status" value="1"/>
</dbReference>
<organism evidence="7 8">
    <name type="scientific">Cephalotus follicularis</name>
    <name type="common">Albany pitcher plant</name>
    <dbReference type="NCBI Taxonomy" id="3775"/>
    <lineage>
        <taxon>Eukaryota</taxon>
        <taxon>Viridiplantae</taxon>
        <taxon>Streptophyta</taxon>
        <taxon>Embryophyta</taxon>
        <taxon>Tracheophyta</taxon>
        <taxon>Spermatophyta</taxon>
        <taxon>Magnoliopsida</taxon>
        <taxon>eudicotyledons</taxon>
        <taxon>Gunneridae</taxon>
        <taxon>Pentapetalae</taxon>
        <taxon>rosids</taxon>
        <taxon>fabids</taxon>
        <taxon>Oxalidales</taxon>
        <taxon>Cephalotaceae</taxon>
        <taxon>Cephalotus</taxon>
    </lineage>
</organism>
<evidence type="ECO:0000259" key="6">
    <source>
        <dbReference type="Pfam" id="PF16135"/>
    </source>
</evidence>
<evidence type="ECO:0000256" key="4">
    <source>
        <dbReference type="RuleBase" id="RU369029"/>
    </source>
</evidence>
<keyword evidence="8" id="KW-1185">Reference proteome</keyword>
<reference evidence="8" key="1">
    <citation type="submission" date="2016-04" db="EMBL/GenBank/DDBJ databases">
        <title>Cephalotus genome sequencing.</title>
        <authorList>
            <person name="Fukushima K."/>
            <person name="Hasebe M."/>
            <person name="Fang X."/>
        </authorList>
    </citation>
    <scope>NUCLEOTIDE SEQUENCE [LARGE SCALE GENOMIC DNA]</scope>
    <source>
        <strain evidence="8">cv. St1</strain>
    </source>
</reference>
<evidence type="ECO:0000313" key="7">
    <source>
        <dbReference type="EMBL" id="GAV64393.1"/>
    </source>
</evidence>